<protein>
    <recommendedName>
        <fullName evidence="3">FLYWCH-type domain-containing protein</fullName>
    </recommendedName>
</protein>
<reference evidence="1" key="1">
    <citation type="submission" date="2021-02" db="EMBL/GenBank/DDBJ databases">
        <authorList>
            <person name="Nowell W R."/>
        </authorList>
    </citation>
    <scope>NUCLEOTIDE SEQUENCE</scope>
    <source>
        <strain evidence="1">Ploen Becks lab</strain>
    </source>
</reference>
<dbReference type="AlphaFoldDB" id="A0A813ZRW6"/>
<dbReference type="OrthoDB" id="93990at2759"/>
<evidence type="ECO:0008006" key="3">
    <source>
        <dbReference type="Google" id="ProtNLM"/>
    </source>
</evidence>
<comment type="caution">
    <text evidence="1">The sequence shown here is derived from an EMBL/GenBank/DDBJ whole genome shotgun (WGS) entry which is preliminary data.</text>
</comment>
<sequence>MSVILVDDEAKQIIHENFRYQRVSKNGKNYRCCNRSCKAGGKLDNAVFQRNANIHANHSEMSKIKIEKLTKINDLKKQIETNHKINISANYVQCYAELATKYPGEVWKPYKNIKSTLYYHSNKTKPAAPTITDDIVINDTYKNLFDKKFLQFDNHNNNNRIMIFISYVGFNILFGSKRWHFDGTFKASPNLFKQIQTIHGIYYNQMLPAAYILLQNKEKETYVEAFTSLKQILLKKKPRGSNVRFRIGFNACYKNSFRPSQDIWMLVPF</sequence>
<keyword evidence="2" id="KW-1185">Reference proteome</keyword>
<evidence type="ECO:0000313" key="1">
    <source>
        <dbReference type="EMBL" id="CAF0901770.1"/>
    </source>
</evidence>
<evidence type="ECO:0000313" key="2">
    <source>
        <dbReference type="Proteomes" id="UP000663879"/>
    </source>
</evidence>
<dbReference type="Proteomes" id="UP000663879">
    <property type="component" value="Unassembled WGS sequence"/>
</dbReference>
<accession>A0A813ZRW6</accession>
<name>A0A813ZRW6_9BILA</name>
<proteinExistence type="predicted"/>
<gene>
    <name evidence="1" type="ORF">OXX778_LOCUS11434</name>
</gene>
<organism evidence="1 2">
    <name type="scientific">Brachionus calyciflorus</name>
    <dbReference type="NCBI Taxonomy" id="104777"/>
    <lineage>
        <taxon>Eukaryota</taxon>
        <taxon>Metazoa</taxon>
        <taxon>Spiralia</taxon>
        <taxon>Gnathifera</taxon>
        <taxon>Rotifera</taxon>
        <taxon>Eurotatoria</taxon>
        <taxon>Monogononta</taxon>
        <taxon>Pseudotrocha</taxon>
        <taxon>Ploima</taxon>
        <taxon>Brachionidae</taxon>
        <taxon>Brachionus</taxon>
    </lineage>
</organism>
<dbReference type="EMBL" id="CAJNOC010001938">
    <property type="protein sequence ID" value="CAF0901770.1"/>
    <property type="molecule type" value="Genomic_DNA"/>
</dbReference>